<dbReference type="PANTHER" id="PTHR23011:SF28">
    <property type="entry name" value="CYCLIC NUCLEOTIDE-BINDING DOMAIN CONTAINING PROTEIN"/>
    <property type="match status" value="1"/>
</dbReference>
<dbReference type="OrthoDB" id="417078at2759"/>
<feature type="domain" description="Cyclic nucleotide-binding" evidence="2">
    <location>
        <begin position="403"/>
        <end position="452"/>
    </location>
</feature>
<feature type="compositionally biased region" description="Polar residues" evidence="1">
    <location>
        <begin position="62"/>
        <end position="75"/>
    </location>
</feature>
<evidence type="ECO:0000313" key="4">
    <source>
        <dbReference type="Proteomes" id="UP000054350"/>
    </source>
</evidence>
<keyword evidence="4" id="KW-1185">Reference proteome</keyword>
<feature type="region of interest" description="Disordered" evidence="1">
    <location>
        <begin position="205"/>
        <end position="229"/>
    </location>
</feature>
<dbReference type="OMA" id="CTRRSEF"/>
<dbReference type="SMART" id="SM00100">
    <property type="entry name" value="cNMP"/>
    <property type="match status" value="2"/>
</dbReference>
<reference evidence="4" key="2">
    <citation type="submission" date="2009-11" db="EMBL/GenBank/DDBJ databases">
        <title>The Genome Sequence of Allomyces macrogynus strain ATCC 38327.</title>
        <authorList>
            <consortium name="The Broad Institute Genome Sequencing Platform"/>
            <person name="Russ C."/>
            <person name="Cuomo C."/>
            <person name="Shea T."/>
            <person name="Young S.K."/>
            <person name="Zeng Q."/>
            <person name="Koehrsen M."/>
            <person name="Haas B."/>
            <person name="Borodovsky M."/>
            <person name="Guigo R."/>
            <person name="Alvarado L."/>
            <person name="Berlin A."/>
            <person name="Borenstein D."/>
            <person name="Chen Z."/>
            <person name="Engels R."/>
            <person name="Freedman E."/>
            <person name="Gellesch M."/>
            <person name="Goldberg J."/>
            <person name="Griggs A."/>
            <person name="Gujja S."/>
            <person name="Heiman D."/>
            <person name="Hepburn T."/>
            <person name="Howarth C."/>
            <person name="Jen D."/>
            <person name="Larson L."/>
            <person name="Lewis B."/>
            <person name="Mehta T."/>
            <person name="Park D."/>
            <person name="Pearson M."/>
            <person name="Roberts A."/>
            <person name="Saif S."/>
            <person name="Shenoy N."/>
            <person name="Sisk P."/>
            <person name="Stolte C."/>
            <person name="Sykes S."/>
            <person name="Walk T."/>
            <person name="White J."/>
            <person name="Yandava C."/>
            <person name="Burger G."/>
            <person name="Gray M.W."/>
            <person name="Holland P.W.H."/>
            <person name="King N."/>
            <person name="Lang F.B.F."/>
            <person name="Roger A.J."/>
            <person name="Ruiz-Trillo I."/>
            <person name="Lander E."/>
            <person name="Nusbaum C."/>
        </authorList>
    </citation>
    <scope>NUCLEOTIDE SEQUENCE [LARGE SCALE GENOMIC DNA]</scope>
    <source>
        <strain evidence="4">ATCC 38327</strain>
    </source>
</reference>
<feature type="compositionally biased region" description="Low complexity" evidence="1">
    <location>
        <begin position="1"/>
        <end position="13"/>
    </location>
</feature>
<evidence type="ECO:0000256" key="1">
    <source>
        <dbReference type="SAM" id="MobiDB-lite"/>
    </source>
</evidence>
<feature type="region of interest" description="Disordered" evidence="1">
    <location>
        <begin position="1"/>
        <end position="75"/>
    </location>
</feature>
<dbReference type="CDD" id="cd00038">
    <property type="entry name" value="CAP_ED"/>
    <property type="match status" value="2"/>
</dbReference>
<reference evidence="3 4" key="1">
    <citation type="submission" date="2009-11" db="EMBL/GenBank/DDBJ databases">
        <title>Annotation of Allomyces macrogynus ATCC 38327.</title>
        <authorList>
            <consortium name="The Broad Institute Genome Sequencing Platform"/>
            <person name="Russ C."/>
            <person name="Cuomo C."/>
            <person name="Burger G."/>
            <person name="Gray M.W."/>
            <person name="Holland P.W.H."/>
            <person name="King N."/>
            <person name="Lang F.B.F."/>
            <person name="Roger A.J."/>
            <person name="Ruiz-Trillo I."/>
            <person name="Young S.K."/>
            <person name="Zeng Q."/>
            <person name="Gargeya S."/>
            <person name="Fitzgerald M."/>
            <person name="Haas B."/>
            <person name="Abouelleil A."/>
            <person name="Alvarado L."/>
            <person name="Arachchi H.M."/>
            <person name="Berlin A."/>
            <person name="Chapman S.B."/>
            <person name="Gearin G."/>
            <person name="Goldberg J."/>
            <person name="Griggs A."/>
            <person name="Gujja S."/>
            <person name="Hansen M."/>
            <person name="Heiman D."/>
            <person name="Howarth C."/>
            <person name="Larimer J."/>
            <person name="Lui A."/>
            <person name="MacDonald P.J.P."/>
            <person name="McCowen C."/>
            <person name="Montmayeur A."/>
            <person name="Murphy C."/>
            <person name="Neiman D."/>
            <person name="Pearson M."/>
            <person name="Priest M."/>
            <person name="Roberts A."/>
            <person name="Saif S."/>
            <person name="Shea T."/>
            <person name="Sisk P."/>
            <person name="Stolte C."/>
            <person name="Sykes S."/>
            <person name="Wortman J."/>
            <person name="Nusbaum C."/>
            <person name="Birren B."/>
        </authorList>
    </citation>
    <scope>NUCLEOTIDE SEQUENCE [LARGE SCALE GENOMIC DNA]</scope>
    <source>
        <strain evidence="3 4">ATCC 38327</strain>
    </source>
</reference>
<dbReference type="InterPro" id="IPR018488">
    <property type="entry name" value="cNMP-bd_CS"/>
</dbReference>
<dbReference type="Proteomes" id="UP000054350">
    <property type="component" value="Unassembled WGS sequence"/>
</dbReference>
<dbReference type="STRING" id="578462.A0A0L0T1P9"/>
<dbReference type="eggNOG" id="KOG1113">
    <property type="taxonomic scope" value="Eukaryota"/>
</dbReference>
<dbReference type="Gene3D" id="2.60.120.10">
    <property type="entry name" value="Jelly Rolls"/>
    <property type="match status" value="2"/>
</dbReference>
<dbReference type="PROSITE" id="PS00889">
    <property type="entry name" value="CNMP_BINDING_2"/>
    <property type="match status" value="1"/>
</dbReference>
<accession>A0A0L0T1P9</accession>
<gene>
    <name evidence="3" type="ORF">AMAG_12830</name>
</gene>
<dbReference type="AlphaFoldDB" id="A0A0L0T1P9"/>
<dbReference type="PANTHER" id="PTHR23011">
    <property type="entry name" value="CYCLIC NUCLEOTIDE-BINDING DOMAIN CONTAINING PROTEIN"/>
    <property type="match status" value="1"/>
</dbReference>
<feature type="domain" description="Cyclic nucleotide-binding" evidence="2">
    <location>
        <begin position="281"/>
        <end position="400"/>
    </location>
</feature>
<dbReference type="InterPro" id="IPR000595">
    <property type="entry name" value="cNMP-bd_dom"/>
</dbReference>
<evidence type="ECO:0000313" key="3">
    <source>
        <dbReference type="EMBL" id="KNE68662.1"/>
    </source>
</evidence>
<dbReference type="PROSITE" id="PS50042">
    <property type="entry name" value="CNMP_BINDING_3"/>
    <property type="match status" value="2"/>
</dbReference>
<dbReference type="VEuPathDB" id="FungiDB:AMAG_12830"/>
<dbReference type="EMBL" id="GG745357">
    <property type="protein sequence ID" value="KNE68662.1"/>
    <property type="molecule type" value="Genomic_DNA"/>
</dbReference>
<sequence>MPTLSSSRSLPTLVQRLSRPPASCTSSQARTMQRGHSLPVPPITTAATSPFLSPSPSPRPSGTSNAPNDSLLSTTWPQSNLHAANRSLNSSFTDLDSPRRMLGLRHSFISPTTSMSNLPTSAPAPAPLARGASARSVRAPQLVNLRAMYMQAKEQLGVKGSAISAADRWRFAILSVLRAVRALCGFQISVADVIEQGGSAETGGTGHGANAALDASGNSSAPGSGGAAGRTDVPAFRLADFMSRRAVVISADMRQVLDKHRSEYTDEDYAIIERLAEGMTAFQKYTPEVRKKLCYCMQYEVYGPGRVVMKQGHDPKSFYFILKGSAQVYKMENNVHIVLSDLGAGDSFGELALLKGTKRTASVMCTRRSEFFRIDKDDFLDVLKETAEEDIQTKLDFFRTVPFLAGLPLANMTRLAELTSRRELPTNTTIVKEREPLNSVFLIRKGSVRVVRIVPFKKVPRAQRRYSLAPCAMPELGMRGTPPYRAGAELAATGGLVGESMHPTTARTAAASASPAATTRASLGIVDLASAAAAAAAASVPGTGGASSSLAHVLRPRLPPDVVFKLVCHGTLHTGQYFGHECLLASMERRRGTRTATVDAAVGSPHSVVTCEPTEILRVSRVDMLKLLSPQALAVIEGEALAAAAAIAGPEGGVCGGEADPELRAIQDQYCQARQWIHWKGKVVEELERNKDVGRAHKLATMRLSRPGATLRPAAPTRTGTARTPTRGAVRA</sequence>
<dbReference type="InterPro" id="IPR014710">
    <property type="entry name" value="RmlC-like_jellyroll"/>
</dbReference>
<protein>
    <recommendedName>
        <fullName evidence="2">Cyclic nucleotide-binding domain-containing protein</fullName>
    </recommendedName>
</protein>
<evidence type="ECO:0000259" key="2">
    <source>
        <dbReference type="PROSITE" id="PS50042"/>
    </source>
</evidence>
<dbReference type="Pfam" id="PF00027">
    <property type="entry name" value="cNMP_binding"/>
    <property type="match status" value="1"/>
</dbReference>
<feature type="region of interest" description="Disordered" evidence="1">
    <location>
        <begin position="114"/>
        <end position="133"/>
    </location>
</feature>
<dbReference type="InterPro" id="IPR018490">
    <property type="entry name" value="cNMP-bd_dom_sf"/>
</dbReference>
<dbReference type="SUPFAM" id="SSF51206">
    <property type="entry name" value="cAMP-binding domain-like"/>
    <property type="match status" value="2"/>
</dbReference>
<name>A0A0L0T1P9_ALLM3</name>
<feature type="compositionally biased region" description="Low complexity" evidence="1">
    <location>
        <begin position="118"/>
        <end position="129"/>
    </location>
</feature>
<feature type="region of interest" description="Disordered" evidence="1">
    <location>
        <begin position="708"/>
        <end position="732"/>
    </location>
</feature>
<proteinExistence type="predicted"/>
<organism evidence="3 4">
    <name type="scientific">Allomyces macrogynus (strain ATCC 38327)</name>
    <name type="common">Allomyces javanicus var. macrogynus</name>
    <dbReference type="NCBI Taxonomy" id="578462"/>
    <lineage>
        <taxon>Eukaryota</taxon>
        <taxon>Fungi</taxon>
        <taxon>Fungi incertae sedis</taxon>
        <taxon>Blastocladiomycota</taxon>
        <taxon>Blastocladiomycetes</taxon>
        <taxon>Blastocladiales</taxon>
        <taxon>Blastocladiaceae</taxon>
        <taxon>Allomyces</taxon>
    </lineage>
</organism>